<name>A0AAV3Z5D7_9GAST</name>
<evidence type="ECO:0000313" key="2">
    <source>
        <dbReference type="Proteomes" id="UP000735302"/>
    </source>
</evidence>
<keyword evidence="2" id="KW-1185">Reference proteome</keyword>
<comment type="caution">
    <text evidence="1">The sequence shown here is derived from an EMBL/GenBank/DDBJ whole genome shotgun (WGS) entry which is preliminary data.</text>
</comment>
<gene>
    <name evidence="1" type="ORF">PoB_001571900</name>
</gene>
<dbReference type="AlphaFoldDB" id="A0AAV3Z5D7"/>
<dbReference type="EMBL" id="BLXT01001916">
    <property type="protein sequence ID" value="GFN89213.1"/>
    <property type="molecule type" value="Genomic_DNA"/>
</dbReference>
<evidence type="ECO:0000313" key="1">
    <source>
        <dbReference type="EMBL" id="GFN89213.1"/>
    </source>
</evidence>
<accession>A0AAV3Z5D7</accession>
<dbReference type="Proteomes" id="UP000735302">
    <property type="component" value="Unassembled WGS sequence"/>
</dbReference>
<reference evidence="1 2" key="1">
    <citation type="journal article" date="2021" name="Elife">
        <title>Chloroplast acquisition without the gene transfer in kleptoplastic sea slugs, Plakobranchus ocellatus.</title>
        <authorList>
            <person name="Maeda T."/>
            <person name="Takahashi S."/>
            <person name="Yoshida T."/>
            <person name="Shimamura S."/>
            <person name="Takaki Y."/>
            <person name="Nagai Y."/>
            <person name="Toyoda A."/>
            <person name="Suzuki Y."/>
            <person name="Arimoto A."/>
            <person name="Ishii H."/>
            <person name="Satoh N."/>
            <person name="Nishiyama T."/>
            <person name="Hasebe M."/>
            <person name="Maruyama T."/>
            <person name="Minagawa J."/>
            <person name="Obokata J."/>
            <person name="Shigenobu S."/>
        </authorList>
    </citation>
    <scope>NUCLEOTIDE SEQUENCE [LARGE SCALE GENOMIC DNA]</scope>
</reference>
<proteinExistence type="predicted"/>
<sequence>MTSTINVNSPEGKSPVSQPDHWVVQQVIDPNLVPGLTQPLTLGGQAVLVREPRSQDFKPPTGQGPLEAATDSVTEDHRVAGKSLNHEAHSLLHKAKAERWLIW</sequence>
<organism evidence="1 2">
    <name type="scientific">Plakobranchus ocellatus</name>
    <dbReference type="NCBI Taxonomy" id="259542"/>
    <lineage>
        <taxon>Eukaryota</taxon>
        <taxon>Metazoa</taxon>
        <taxon>Spiralia</taxon>
        <taxon>Lophotrochozoa</taxon>
        <taxon>Mollusca</taxon>
        <taxon>Gastropoda</taxon>
        <taxon>Heterobranchia</taxon>
        <taxon>Euthyneura</taxon>
        <taxon>Panpulmonata</taxon>
        <taxon>Sacoglossa</taxon>
        <taxon>Placobranchoidea</taxon>
        <taxon>Plakobranchidae</taxon>
        <taxon>Plakobranchus</taxon>
    </lineage>
</organism>
<protein>
    <submittedName>
        <fullName evidence="1">Uncharacterized protein</fullName>
    </submittedName>
</protein>